<sequence>MDLANTAGQLGGSLDTVIEPLVNQVTTLTQGIGDATGLGKTVDGLVGQTGNLIVDLGQQLGQTALPLNVGTGVGGLVEGVGLALGSTGGLLNGTADNPVGNTLGHLTGGINDLTSSLLGPGSIGHDLTNNLGLDGLLNGERQAILEPALANTGTAVDNLLPLGLNNTLGDTGAVLDGVVSPVGAAVTVVTQHLGDSTGLGQPINALLGGLGSALAQAGGQLDHTAPIGLGGTVQHLGQAISSAGGLLQPTTDNPNPLGLTLDHATQSVAALTAPLGGSDGLLGGLTGGLLGGDASNNGLLAPVTNLLAGVTGGLGGGEAMNAGLLAPVTNLLGGVTGGLGGSEAMNAGLLAPVTNLLGGVTGGLGGGEAMNAGLLAPVTNLLGGVTGGLGGGEASNPGLLAPVTNLLGGVTGSLGANAPSADSNSNQQGGLLSPVTGLLGGLVGKRP</sequence>
<proteinExistence type="predicted"/>
<dbReference type="EMBL" id="JAJHNU010000001">
    <property type="protein sequence ID" value="MDN4120688.1"/>
    <property type="molecule type" value="Genomic_DNA"/>
</dbReference>
<dbReference type="Pfam" id="PF15984">
    <property type="entry name" value="Collagen_mid"/>
    <property type="match status" value="1"/>
</dbReference>
<protein>
    <submittedName>
        <fullName evidence="2">Collagen-like triple helix repeat-containing protein</fullName>
    </submittedName>
</protein>
<evidence type="ECO:0000313" key="3">
    <source>
        <dbReference type="Proteomes" id="UP001168613"/>
    </source>
</evidence>
<keyword evidence="3" id="KW-1185">Reference proteome</keyword>
<dbReference type="Proteomes" id="UP001168613">
    <property type="component" value="Unassembled WGS sequence"/>
</dbReference>
<comment type="caution">
    <text evidence="2">The sequence shown here is derived from an EMBL/GenBank/DDBJ whole genome shotgun (WGS) entry which is preliminary data.</text>
</comment>
<name>A0ABT8EHB9_9BURK</name>
<evidence type="ECO:0000259" key="1">
    <source>
        <dbReference type="Pfam" id="PF15984"/>
    </source>
</evidence>
<evidence type="ECO:0000313" key="2">
    <source>
        <dbReference type="EMBL" id="MDN4120688.1"/>
    </source>
</evidence>
<feature type="domain" description="Bacterial collagen-like protein middle" evidence="1">
    <location>
        <begin position="8"/>
        <end position="93"/>
    </location>
</feature>
<organism evidence="2 3">
    <name type="scientific">Alcaligenes endophyticus</name>
    <dbReference type="NCBI Taxonomy" id="1929088"/>
    <lineage>
        <taxon>Bacteria</taxon>
        <taxon>Pseudomonadati</taxon>
        <taxon>Pseudomonadota</taxon>
        <taxon>Betaproteobacteria</taxon>
        <taxon>Burkholderiales</taxon>
        <taxon>Alcaligenaceae</taxon>
        <taxon>Alcaligenes</taxon>
    </lineage>
</organism>
<reference evidence="2" key="1">
    <citation type="submission" date="2021-11" db="EMBL/GenBank/DDBJ databases">
        <title>Draft genome sequence of Alcaligenes endophyticus type strain CCUG 75668T.</title>
        <authorList>
            <person name="Salva-Serra F."/>
            <person name="Duran R.E."/>
            <person name="Seeger M."/>
            <person name="Moore E.R.B."/>
            <person name="Jaen-Luchoro D."/>
        </authorList>
    </citation>
    <scope>NUCLEOTIDE SEQUENCE</scope>
    <source>
        <strain evidence="2">CCUG 75668</strain>
    </source>
</reference>
<gene>
    <name evidence="2" type="ORF">LMS43_05255</name>
</gene>
<accession>A0ABT8EHB9</accession>
<dbReference type="InterPro" id="IPR031929">
    <property type="entry name" value="CLP_mid"/>
</dbReference>